<dbReference type="Gene3D" id="3.30.760.10">
    <property type="entry name" value="RNA Cap, Translation Initiation Factor Eif4e"/>
    <property type="match status" value="1"/>
</dbReference>
<keyword evidence="2" id="KW-0456">Lyase</keyword>
<comment type="caution">
    <text evidence="4">The sequence shown here is derived from an EMBL/GenBank/DDBJ whole genome shotgun (WGS) entry which is preliminary data.</text>
</comment>
<proteinExistence type="inferred from homology"/>
<dbReference type="FunFam" id="1.10.12.10:FF:000001">
    <property type="entry name" value="Probable enoyl-CoA hydratase, mitochondrial"/>
    <property type="match status" value="1"/>
</dbReference>
<dbReference type="GO" id="GO:0003743">
    <property type="term" value="F:translation initiation factor activity"/>
    <property type="evidence" value="ECO:0007669"/>
    <property type="project" value="InterPro"/>
</dbReference>
<dbReference type="Proteomes" id="UP000052943">
    <property type="component" value="Unassembled WGS sequence"/>
</dbReference>
<dbReference type="FunFam" id="3.90.226.10:FF:000009">
    <property type="entry name" value="Carnitinyl-CoA dehydratase"/>
    <property type="match status" value="1"/>
</dbReference>
<dbReference type="InterPro" id="IPR029045">
    <property type="entry name" value="ClpP/crotonase-like_dom_sf"/>
</dbReference>
<evidence type="ECO:0000313" key="4">
    <source>
        <dbReference type="EMBL" id="KUF67077.1"/>
    </source>
</evidence>
<dbReference type="InterPro" id="IPR014748">
    <property type="entry name" value="Enoyl-CoA_hydra_C"/>
</dbReference>
<dbReference type="Gene3D" id="3.90.226.10">
    <property type="entry name" value="2-enoyl-CoA Hydratase, Chain A, domain 1"/>
    <property type="match status" value="1"/>
</dbReference>
<evidence type="ECO:0000256" key="2">
    <source>
        <dbReference type="ARBA" id="ARBA00023239"/>
    </source>
</evidence>
<dbReference type="GO" id="GO:0006635">
    <property type="term" value="P:fatty acid beta-oxidation"/>
    <property type="evidence" value="ECO:0007669"/>
    <property type="project" value="TreeGrafter"/>
</dbReference>
<evidence type="ECO:0000256" key="3">
    <source>
        <dbReference type="RuleBase" id="RU003707"/>
    </source>
</evidence>
<dbReference type="InterPro" id="IPR001040">
    <property type="entry name" value="TIF_eIF_4E"/>
</dbReference>
<dbReference type="PROSITE" id="PS00166">
    <property type="entry name" value="ENOYL_COA_HYDRATASE"/>
    <property type="match status" value="1"/>
</dbReference>
<organism evidence="4 5">
    <name type="scientific">Phytophthora nicotianae</name>
    <name type="common">Potato buckeye rot agent</name>
    <name type="synonym">Phytophthora parasitica</name>
    <dbReference type="NCBI Taxonomy" id="4792"/>
    <lineage>
        <taxon>Eukaryota</taxon>
        <taxon>Sar</taxon>
        <taxon>Stramenopiles</taxon>
        <taxon>Oomycota</taxon>
        <taxon>Peronosporomycetes</taxon>
        <taxon>Peronosporales</taxon>
        <taxon>Peronosporaceae</taxon>
        <taxon>Phytophthora</taxon>
    </lineage>
</organism>
<comment type="similarity">
    <text evidence="1 3">Belongs to the enoyl-CoA hydratase/isomerase family.</text>
</comment>
<dbReference type="Pfam" id="PF01652">
    <property type="entry name" value="IF4E"/>
    <property type="match status" value="1"/>
</dbReference>
<dbReference type="PANTHER" id="PTHR11941">
    <property type="entry name" value="ENOYL-COA HYDRATASE-RELATED"/>
    <property type="match status" value="1"/>
</dbReference>
<dbReference type="Pfam" id="PF00378">
    <property type="entry name" value="ECH_1"/>
    <property type="match status" value="1"/>
</dbReference>
<protein>
    <submittedName>
        <fullName evidence="4">Methylglutaconyl-CoA hydratase</fullName>
    </submittedName>
</protein>
<gene>
    <name evidence="4" type="ORF">AM587_10016476</name>
</gene>
<dbReference type="PANTHER" id="PTHR11941:SF171">
    <property type="entry name" value="SD19268P"/>
    <property type="match status" value="1"/>
</dbReference>
<dbReference type="GO" id="GO:0005777">
    <property type="term" value="C:peroxisome"/>
    <property type="evidence" value="ECO:0007669"/>
    <property type="project" value="InterPro"/>
</dbReference>
<dbReference type="EMBL" id="LNFO01006081">
    <property type="protein sequence ID" value="KUF67077.1"/>
    <property type="molecule type" value="Genomic_DNA"/>
</dbReference>
<dbReference type="STRING" id="4790.A0A0W8B524"/>
<sequence length="563" mass="62417">MLTSVVRVTTLSAPRLHASRWLSTAAKATQFKVEMLGGKDAGIALFTMDRPDARNALGRQFMAEFRQALDQVRFDPKVRVVILRSVVPKVFCAGADLKERLGMTQPEAAASSRGYRTGFTDLEQLPMPTIAAIEGAALGGGMEMALACDLRIAGAKAILGFPETSLAILPGAGGTQRASRLIGISKAKELIFTSRRLNSEAAEKVGLVDYAVPEGKAYEKALDIAREILPNGPVGVRMAKEAIMRGSEVDIASGMAIENACYAQVIPTKDRIEGLVAFKEKRKPQYTGEYGKQYQYFQQIVAVYESEPDNYARLSGLMQGMQETGQPPSEIVKDLAPAFSETVNHVADIRRYTKSGRARQTAAEDTAMASGDAEKHELNEPWAIWEQREQGKNMSYGDKLFKLCTFSTVEEFWGYWNNIPSPSQVLFDGFTRKKFADRTVEGFAVFKEDIVPEWEDPENKNGGEWSIRKEVGAQELDEFWEKLVLGAIGELIDPGNEVTGVRVIHKNNKKDKKDSGNNYRYEIWLRGLSRAKADEIRNRTMDVVNSGSSGAPWVSNEFVYKKH</sequence>
<dbReference type="SUPFAM" id="SSF55418">
    <property type="entry name" value="eIF4e-like"/>
    <property type="match status" value="1"/>
</dbReference>
<name>A0A0W8B524_PHYNI</name>
<evidence type="ECO:0000313" key="5">
    <source>
        <dbReference type="Proteomes" id="UP000052943"/>
    </source>
</evidence>
<dbReference type="InterPro" id="IPR018376">
    <property type="entry name" value="Enoyl-CoA_hyd/isom_CS"/>
</dbReference>
<evidence type="ECO:0000256" key="1">
    <source>
        <dbReference type="ARBA" id="ARBA00005254"/>
    </source>
</evidence>
<reference evidence="4 5" key="1">
    <citation type="submission" date="2015-11" db="EMBL/GenBank/DDBJ databases">
        <title>Genomes and virulence difference between two physiological races of Phytophthora nicotianae.</title>
        <authorList>
            <person name="Liu H."/>
            <person name="Ma X."/>
            <person name="Yu H."/>
            <person name="Fang D."/>
            <person name="Li Y."/>
            <person name="Wang X."/>
            <person name="Wang W."/>
            <person name="Dong Y."/>
            <person name="Xiao B."/>
        </authorList>
    </citation>
    <scope>NUCLEOTIDE SEQUENCE [LARGE SCALE GENOMIC DNA]</scope>
    <source>
        <strain evidence="5">race 0</strain>
    </source>
</reference>
<dbReference type="InterPro" id="IPR023398">
    <property type="entry name" value="TIF_eIF4e-like"/>
</dbReference>
<dbReference type="GO" id="GO:0016836">
    <property type="term" value="F:hydro-lyase activity"/>
    <property type="evidence" value="ECO:0007669"/>
    <property type="project" value="UniProtKB-ARBA"/>
</dbReference>
<dbReference type="AlphaFoldDB" id="A0A0W8B524"/>
<accession>A0A0W8B524</accession>
<dbReference type="CDD" id="cd06558">
    <property type="entry name" value="crotonase-like"/>
    <property type="match status" value="1"/>
</dbReference>
<dbReference type="Gene3D" id="1.10.12.10">
    <property type="entry name" value="Lyase 2-enoyl-coa Hydratase, Chain A, domain 2"/>
    <property type="match status" value="1"/>
</dbReference>
<dbReference type="SUPFAM" id="SSF52096">
    <property type="entry name" value="ClpP/crotonase"/>
    <property type="match status" value="1"/>
</dbReference>
<dbReference type="InterPro" id="IPR001753">
    <property type="entry name" value="Enoyl-CoA_hydra/iso"/>
</dbReference>
<dbReference type="GO" id="GO:0005739">
    <property type="term" value="C:mitochondrion"/>
    <property type="evidence" value="ECO:0007669"/>
    <property type="project" value="TreeGrafter"/>
</dbReference>
<dbReference type="OrthoDB" id="410701at2759"/>
<dbReference type="GO" id="GO:0003723">
    <property type="term" value="F:RNA binding"/>
    <property type="evidence" value="ECO:0007669"/>
    <property type="project" value="InterPro"/>
</dbReference>